<dbReference type="AlphaFoldDB" id="X1H3W7"/>
<evidence type="ECO:0000313" key="1">
    <source>
        <dbReference type="EMBL" id="GAH51800.1"/>
    </source>
</evidence>
<organism evidence="1">
    <name type="scientific">marine sediment metagenome</name>
    <dbReference type="NCBI Taxonomy" id="412755"/>
    <lineage>
        <taxon>unclassified sequences</taxon>
        <taxon>metagenomes</taxon>
        <taxon>ecological metagenomes</taxon>
    </lineage>
</organism>
<name>X1H3W7_9ZZZZ</name>
<dbReference type="EMBL" id="BARU01024656">
    <property type="protein sequence ID" value="GAH51800.1"/>
    <property type="molecule type" value="Genomic_DNA"/>
</dbReference>
<evidence type="ECO:0008006" key="2">
    <source>
        <dbReference type="Google" id="ProtNLM"/>
    </source>
</evidence>
<proteinExistence type="predicted"/>
<sequence length="135" mass="16027">MIAMEALLTKHGDKYLEVLPKRIEAFIGWIGYWSIEDYKEKIEDIYKKRCKYVHDGNESTIEIKDLLFTDDILFNMLANIIYHINLFKSKEDIISFTEKVSAEHLLGIVGRKSKIRPKTLRFFTRLYTAEDYKKI</sequence>
<gene>
    <name evidence="1" type="ORF">S03H2_39834</name>
</gene>
<comment type="caution">
    <text evidence="1">The sequence shown here is derived from an EMBL/GenBank/DDBJ whole genome shotgun (WGS) entry which is preliminary data.</text>
</comment>
<accession>X1H3W7</accession>
<protein>
    <recommendedName>
        <fullName evidence="2">Apea-like HEPN domain-containing protein</fullName>
    </recommendedName>
</protein>
<reference evidence="1" key="1">
    <citation type="journal article" date="2014" name="Front. Microbiol.">
        <title>High frequency of phylogenetically diverse reductive dehalogenase-homologous genes in deep subseafloor sedimentary metagenomes.</title>
        <authorList>
            <person name="Kawai M."/>
            <person name="Futagami T."/>
            <person name="Toyoda A."/>
            <person name="Takaki Y."/>
            <person name="Nishi S."/>
            <person name="Hori S."/>
            <person name="Arai W."/>
            <person name="Tsubouchi T."/>
            <person name="Morono Y."/>
            <person name="Uchiyama I."/>
            <person name="Ito T."/>
            <person name="Fujiyama A."/>
            <person name="Inagaki F."/>
            <person name="Takami H."/>
        </authorList>
    </citation>
    <scope>NUCLEOTIDE SEQUENCE</scope>
    <source>
        <strain evidence="1">Expedition CK06-06</strain>
    </source>
</reference>